<accession>A0A8S5MBR5</accession>
<proteinExistence type="predicted"/>
<name>A0A8S5MBR5_9CAUD</name>
<sequence>MNMLTKLFADKLMAQQFVSFLDKVKRTNEQLHGQTAQMYLMTDSPEQRAMSLSYKGKAEFALEMAQLVKQVNK</sequence>
<dbReference type="EMBL" id="BK014869">
    <property type="protein sequence ID" value="DAD79608.1"/>
    <property type="molecule type" value="Genomic_DNA"/>
</dbReference>
<evidence type="ECO:0000313" key="1">
    <source>
        <dbReference type="EMBL" id="DAD79608.1"/>
    </source>
</evidence>
<protein>
    <submittedName>
        <fullName evidence="1">Uncharacterized protein</fullName>
    </submittedName>
</protein>
<reference evidence="1" key="1">
    <citation type="journal article" date="2021" name="Proc. Natl. Acad. Sci. U.S.A.">
        <title>A Catalog of Tens of Thousands of Viruses from Human Metagenomes Reveals Hidden Associations with Chronic Diseases.</title>
        <authorList>
            <person name="Tisza M.J."/>
            <person name="Buck C.B."/>
        </authorList>
    </citation>
    <scope>NUCLEOTIDE SEQUENCE</scope>
    <source>
        <strain evidence="1">Ct53O25</strain>
    </source>
</reference>
<organism evidence="1">
    <name type="scientific">Podoviridae sp. ct53O25</name>
    <dbReference type="NCBI Taxonomy" id="2826539"/>
    <lineage>
        <taxon>Viruses</taxon>
        <taxon>Duplodnaviria</taxon>
        <taxon>Heunggongvirae</taxon>
        <taxon>Uroviricota</taxon>
        <taxon>Caudoviricetes</taxon>
    </lineage>
</organism>